<protein>
    <submittedName>
        <fullName evidence="9">HAMP domain-containing protein</fullName>
    </submittedName>
</protein>
<dbReference type="GO" id="GO:0007165">
    <property type="term" value="P:signal transduction"/>
    <property type="evidence" value="ECO:0007669"/>
    <property type="project" value="UniProtKB-KW"/>
</dbReference>
<evidence type="ECO:0000313" key="10">
    <source>
        <dbReference type="Proteomes" id="UP000277007"/>
    </source>
</evidence>
<evidence type="ECO:0000256" key="1">
    <source>
        <dbReference type="ARBA" id="ARBA00023224"/>
    </source>
</evidence>
<evidence type="ECO:0000256" key="4">
    <source>
        <dbReference type="SAM" id="Coils"/>
    </source>
</evidence>
<dbReference type="EMBL" id="RXMA01000007">
    <property type="protein sequence ID" value="RTR20989.1"/>
    <property type="molecule type" value="Genomic_DNA"/>
</dbReference>
<dbReference type="PANTHER" id="PTHR32089">
    <property type="entry name" value="METHYL-ACCEPTING CHEMOTAXIS PROTEIN MCPB"/>
    <property type="match status" value="1"/>
</dbReference>
<dbReference type="InterPro" id="IPR004089">
    <property type="entry name" value="MCPsignal_dom"/>
</dbReference>
<dbReference type="PANTHER" id="PTHR32089:SF112">
    <property type="entry name" value="LYSOZYME-LIKE PROTEIN-RELATED"/>
    <property type="match status" value="1"/>
</dbReference>
<sequence>MLSGMLTSSPSTAPSRHRFGVRAKLRLAFTGMAGLTIAAVLVGLWSFAAVEDPLGRIVGNSLPGLELAKRLAVDSGGLVMAAPTLEAADRPEERERRFAEIQARGRALVGLVDALEARQPGTTTVAALRNGASALIAVLEEANTAVAERQAIRTRRDNALAALGRGVDAFTEQLAPIIESTGIDLRTQGDTLGVSLDWELDGVADALAGLLNAEAQRAAVAILSESAPSDTQEATATALASLRALRANAPTTHPIDPTEETLNRLTAPDPATRAAARAALERETAVAAGAYLQDLQRAADAARALGRESLPPLLTKGLGNFRAYLEIGSHATTVAGLLREAAQAVDDRRLTQLEEQFASARVLLTNRLKPLRRTADVRITGLLDAADHLLSFGSGDSGLFALRRAELAVAQRIQRILDDSRSLATVFSDRVGEQTDRIKAEADTDALAALQAMAAGRYSLALVAAVSLIAALALGWLVVRRMILAPLHHLSQAMRAIAAGRLDTPIPATRADEIGEMTQALTVFRDIASRTRDAHAQAEAERERAAQERRRTMIELAESFENRVRSVLDRVAAAADAMQTMAQRMSDNARTTTRETSTAADTSRLAEDSVQAVAAATDTLSRAIRDIGDRVQRSSVIARDAVGAVARSNRTIDELSDSTRKIGAVMQLINGIASQTNLLALNATIEAAHAGDAGKGFAVVAHEVKALAGQVGAATEDIARQIASMRTVAEEAVEAIQSIDATIRHINDLTNAVALSAEEQSRATQDIARNVLVASDGSMRVRGSIESVARAATESGATAGQVLSASSTVLDEIHALSQQVERLVEHMRAG</sequence>
<dbReference type="PROSITE" id="PS50885">
    <property type="entry name" value="HAMP"/>
    <property type="match status" value="1"/>
</dbReference>
<keyword evidence="6" id="KW-1133">Transmembrane helix</keyword>
<dbReference type="Proteomes" id="UP000277007">
    <property type="component" value="Unassembled WGS sequence"/>
</dbReference>
<accession>A0A3S0KBM8</accession>
<dbReference type="AlphaFoldDB" id="A0A3S0KBM8"/>
<organism evidence="9 10">
    <name type="scientific">Azospirillum griseum</name>
    <dbReference type="NCBI Taxonomy" id="2496639"/>
    <lineage>
        <taxon>Bacteria</taxon>
        <taxon>Pseudomonadati</taxon>
        <taxon>Pseudomonadota</taxon>
        <taxon>Alphaproteobacteria</taxon>
        <taxon>Rhodospirillales</taxon>
        <taxon>Azospirillaceae</taxon>
        <taxon>Azospirillum</taxon>
    </lineage>
</organism>
<evidence type="ECO:0000313" key="9">
    <source>
        <dbReference type="EMBL" id="RTR20989.1"/>
    </source>
</evidence>
<evidence type="ECO:0000256" key="2">
    <source>
        <dbReference type="ARBA" id="ARBA00029447"/>
    </source>
</evidence>
<name>A0A3S0KBM8_9PROT</name>
<dbReference type="SUPFAM" id="SSF58104">
    <property type="entry name" value="Methyl-accepting chemotaxis protein (MCP) signaling domain"/>
    <property type="match status" value="1"/>
</dbReference>
<feature type="compositionally biased region" description="Low complexity" evidence="5">
    <location>
        <begin position="583"/>
        <end position="603"/>
    </location>
</feature>
<dbReference type="GO" id="GO:0016020">
    <property type="term" value="C:membrane"/>
    <property type="evidence" value="ECO:0007669"/>
    <property type="project" value="InterPro"/>
</dbReference>
<evidence type="ECO:0000256" key="6">
    <source>
        <dbReference type="SAM" id="Phobius"/>
    </source>
</evidence>
<dbReference type="Pfam" id="PF00672">
    <property type="entry name" value="HAMP"/>
    <property type="match status" value="1"/>
</dbReference>
<dbReference type="Gene3D" id="1.10.287.950">
    <property type="entry name" value="Methyl-accepting chemotaxis protein"/>
    <property type="match status" value="1"/>
</dbReference>
<feature type="transmembrane region" description="Helical" evidence="6">
    <location>
        <begin position="25"/>
        <end position="48"/>
    </location>
</feature>
<feature type="domain" description="HAMP" evidence="8">
    <location>
        <begin position="481"/>
        <end position="533"/>
    </location>
</feature>
<dbReference type="InterPro" id="IPR003660">
    <property type="entry name" value="HAMP_dom"/>
</dbReference>
<gene>
    <name evidence="9" type="ORF">EJ903_09570</name>
</gene>
<keyword evidence="4" id="KW-0175">Coiled coil</keyword>
<comment type="caution">
    <text evidence="9">The sequence shown here is derived from an EMBL/GenBank/DDBJ whole genome shotgun (WGS) entry which is preliminary data.</text>
</comment>
<evidence type="ECO:0000259" key="7">
    <source>
        <dbReference type="PROSITE" id="PS50111"/>
    </source>
</evidence>
<keyword evidence="6" id="KW-0472">Membrane</keyword>
<evidence type="ECO:0000259" key="8">
    <source>
        <dbReference type="PROSITE" id="PS50885"/>
    </source>
</evidence>
<dbReference type="Gene3D" id="6.10.340.10">
    <property type="match status" value="1"/>
</dbReference>
<feature type="region of interest" description="Disordered" evidence="5">
    <location>
        <begin position="583"/>
        <end position="605"/>
    </location>
</feature>
<keyword evidence="10" id="KW-1185">Reference proteome</keyword>
<evidence type="ECO:0000256" key="3">
    <source>
        <dbReference type="PROSITE-ProRule" id="PRU00284"/>
    </source>
</evidence>
<feature type="transmembrane region" description="Helical" evidence="6">
    <location>
        <begin position="458"/>
        <end position="479"/>
    </location>
</feature>
<dbReference type="SMART" id="SM00304">
    <property type="entry name" value="HAMP"/>
    <property type="match status" value="2"/>
</dbReference>
<dbReference type="Pfam" id="PF00015">
    <property type="entry name" value="MCPsignal"/>
    <property type="match status" value="1"/>
</dbReference>
<feature type="coiled-coil region" evidence="4">
    <location>
        <begin position="528"/>
        <end position="555"/>
    </location>
</feature>
<keyword evidence="1 3" id="KW-0807">Transducer</keyword>
<feature type="domain" description="Methyl-accepting transducer" evidence="7">
    <location>
        <begin position="574"/>
        <end position="810"/>
    </location>
</feature>
<dbReference type="Gene3D" id="1.20.58.920">
    <property type="match status" value="2"/>
</dbReference>
<proteinExistence type="inferred from homology"/>
<keyword evidence="6" id="KW-0812">Transmembrane</keyword>
<comment type="similarity">
    <text evidence="2">Belongs to the methyl-accepting chemotaxis (MCP) protein family.</text>
</comment>
<dbReference type="SMART" id="SM00283">
    <property type="entry name" value="MA"/>
    <property type="match status" value="1"/>
</dbReference>
<reference evidence="9 10" key="1">
    <citation type="submission" date="2018-12" db="EMBL/GenBank/DDBJ databases">
        <authorList>
            <person name="Yang Y."/>
        </authorList>
    </citation>
    <scope>NUCLEOTIDE SEQUENCE [LARGE SCALE GENOMIC DNA]</scope>
    <source>
        <strain evidence="9 10">L-25-5w-1</strain>
    </source>
</reference>
<evidence type="ECO:0000256" key="5">
    <source>
        <dbReference type="SAM" id="MobiDB-lite"/>
    </source>
</evidence>
<dbReference type="CDD" id="cd06225">
    <property type="entry name" value="HAMP"/>
    <property type="match status" value="1"/>
</dbReference>
<dbReference type="PROSITE" id="PS50111">
    <property type="entry name" value="CHEMOTAXIS_TRANSDUC_2"/>
    <property type="match status" value="1"/>
</dbReference>
<dbReference type="InterPro" id="IPR038188">
    <property type="entry name" value="TorS_sensor_sf"/>
</dbReference>